<keyword evidence="1" id="KW-0812">Transmembrane</keyword>
<proteinExistence type="predicted"/>
<evidence type="ECO:0000313" key="2">
    <source>
        <dbReference type="EMBL" id="TGZ54374.1"/>
    </source>
</evidence>
<comment type="caution">
    <text evidence="2">The sequence shown here is derived from an EMBL/GenBank/DDBJ whole genome shotgun (WGS) entry which is preliminary data.</text>
</comment>
<feature type="non-terminal residue" evidence="2">
    <location>
        <position position="1"/>
    </location>
</feature>
<evidence type="ECO:0000313" key="3">
    <source>
        <dbReference type="Proteomes" id="UP000310200"/>
    </source>
</evidence>
<dbReference type="Proteomes" id="UP000310200">
    <property type="component" value="Unassembled WGS sequence"/>
</dbReference>
<feature type="transmembrane region" description="Helical" evidence="1">
    <location>
        <begin position="31"/>
        <end position="53"/>
    </location>
</feature>
<reference evidence="2 3" key="1">
    <citation type="journal article" date="2019" name="Philos. Trans. R. Soc. Lond., B, Biol. Sci.">
        <title>Ant behaviour and brain gene expression of defending hosts depend on the ecological success of the intruding social parasite.</title>
        <authorList>
            <person name="Kaur R."/>
            <person name="Stoldt M."/>
            <person name="Jongepier E."/>
            <person name="Feldmeyer B."/>
            <person name="Menzel F."/>
            <person name="Bornberg-Bauer E."/>
            <person name="Foitzik S."/>
        </authorList>
    </citation>
    <scope>NUCLEOTIDE SEQUENCE [LARGE SCALE GENOMIC DNA]</scope>
    <source>
        <tissue evidence="2">Whole body</tissue>
    </source>
</reference>
<dbReference type="AlphaFoldDB" id="A0A4V3SBY7"/>
<name>A0A4V3SBY7_9HYME</name>
<keyword evidence="1" id="KW-0472">Membrane</keyword>
<keyword evidence="1" id="KW-1133">Transmembrane helix</keyword>
<organism evidence="2 3">
    <name type="scientific">Temnothorax longispinosus</name>
    <dbReference type="NCBI Taxonomy" id="300112"/>
    <lineage>
        <taxon>Eukaryota</taxon>
        <taxon>Metazoa</taxon>
        <taxon>Ecdysozoa</taxon>
        <taxon>Arthropoda</taxon>
        <taxon>Hexapoda</taxon>
        <taxon>Insecta</taxon>
        <taxon>Pterygota</taxon>
        <taxon>Neoptera</taxon>
        <taxon>Endopterygota</taxon>
        <taxon>Hymenoptera</taxon>
        <taxon>Apocrita</taxon>
        <taxon>Aculeata</taxon>
        <taxon>Formicoidea</taxon>
        <taxon>Formicidae</taxon>
        <taxon>Myrmicinae</taxon>
        <taxon>Temnothorax</taxon>
    </lineage>
</organism>
<protein>
    <submittedName>
        <fullName evidence="2">Uncharacterized protein</fullName>
    </submittedName>
</protein>
<feature type="non-terminal residue" evidence="2">
    <location>
        <position position="206"/>
    </location>
</feature>
<evidence type="ECO:0000256" key="1">
    <source>
        <dbReference type="SAM" id="Phobius"/>
    </source>
</evidence>
<accession>A0A4V3SBY7</accession>
<gene>
    <name evidence="2" type="ORF">DBV15_09603</name>
</gene>
<dbReference type="EMBL" id="QBLH01000694">
    <property type="protein sequence ID" value="TGZ54374.1"/>
    <property type="molecule type" value="Genomic_DNA"/>
</dbReference>
<sequence length="206" mass="23580">IRRISTLSRIGRDNSRIELANWIEAITMRAAAMMMVLAIGAGNVGGGALSVVVRQTQNSRCTKWLLRSLRRRRSQWATRGPGEAGAREIVRCDREKEVETVRERKIEGERENHSGIRGANQNQPFQHTLPLSLFADQHTDGAAYEVHTHMIFYLNKRACEGKVRERNGSAVMHVRIHEVFSLKKSSLFLQKKRLTHSSEQTFEREF</sequence>
<keyword evidence="3" id="KW-1185">Reference proteome</keyword>